<dbReference type="KEGG" id="aia:AWH56_021375"/>
<proteinExistence type="predicted"/>
<name>A0A7S7LD73_9BACI</name>
<dbReference type="InterPro" id="IPR051465">
    <property type="entry name" value="Cell_Envelope_Struct_Comp"/>
</dbReference>
<reference evidence="3 4" key="1">
    <citation type="journal article" date="2017" name="Genome Announc.">
        <title>Draft Genome Sequences of Four Alkaliphilic Bacteria Belonging to the Anaerobacillus Genus.</title>
        <authorList>
            <person name="Bassil N.M."/>
            <person name="Lloyd J.R."/>
        </authorList>
    </citation>
    <scope>NUCLEOTIDE SEQUENCE [LARGE SCALE GENOMIC DNA]</scope>
    <source>
        <strain evidence="3 4">NB2006</strain>
    </source>
</reference>
<protein>
    <submittedName>
        <fullName evidence="3">S-layer homology domain-containing protein</fullName>
    </submittedName>
</protein>
<dbReference type="PANTHER" id="PTHR43308">
    <property type="entry name" value="OUTER MEMBRANE PROTEIN ALPHA-RELATED"/>
    <property type="match status" value="1"/>
</dbReference>
<evidence type="ECO:0000259" key="2">
    <source>
        <dbReference type="PROSITE" id="PS51272"/>
    </source>
</evidence>
<dbReference type="InterPro" id="IPR001119">
    <property type="entry name" value="SLH_dom"/>
</dbReference>
<evidence type="ECO:0000256" key="1">
    <source>
        <dbReference type="ARBA" id="ARBA00022729"/>
    </source>
</evidence>
<dbReference type="PANTHER" id="PTHR43308:SF5">
    <property type="entry name" value="S-LAYER PROTEIN _ PEPTIDOGLYCAN ENDO-BETA-N-ACETYLGLUCOSAMINIDASE"/>
    <property type="match status" value="1"/>
</dbReference>
<keyword evidence="4" id="KW-1185">Reference proteome</keyword>
<evidence type="ECO:0000313" key="3">
    <source>
        <dbReference type="EMBL" id="QOY38712.1"/>
    </source>
</evidence>
<sequence>MNGTDLNQFSPNSFMTRAQMVQILYNAGLYSESSRNTKSSFQDVPNNHWALTAIETMRSERIVNGFQDGTFRLNEPITRAQMAVVLQNVYQKQNR</sequence>
<evidence type="ECO:0000313" key="4">
    <source>
        <dbReference type="Proteomes" id="UP000180175"/>
    </source>
</evidence>
<dbReference type="EMBL" id="CP063356">
    <property type="protein sequence ID" value="QOY38712.1"/>
    <property type="molecule type" value="Genomic_DNA"/>
</dbReference>
<dbReference type="Pfam" id="PF00395">
    <property type="entry name" value="SLH"/>
    <property type="match status" value="2"/>
</dbReference>
<feature type="domain" description="SLH" evidence="2">
    <location>
        <begin position="37"/>
        <end position="95"/>
    </location>
</feature>
<reference evidence="3 4" key="2">
    <citation type="journal article" date="2019" name="Int. J. Syst. Evol. Microbiol.">
        <title>Anaerobacillus isosaccharinicus sp. nov., an alkaliphilic bacterium which degrades isosaccharinic acid.</title>
        <authorList>
            <person name="Bassil N.M."/>
            <person name="Lloyd J.R."/>
        </authorList>
    </citation>
    <scope>NUCLEOTIDE SEQUENCE [LARGE SCALE GENOMIC DNA]</scope>
    <source>
        <strain evidence="3 4">NB2006</strain>
    </source>
</reference>
<dbReference type="RefSeq" id="WP_194269217.1">
    <property type="nucleotide sequence ID" value="NZ_CP063356.2"/>
</dbReference>
<organism evidence="3 4">
    <name type="scientific">Anaerobacillus isosaccharinicus</name>
    <dbReference type="NCBI Taxonomy" id="1532552"/>
    <lineage>
        <taxon>Bacteria</taxon>
        <taxon>Bacillati</taxon>
        <taxon>Bacillota</taxon>
        <taxon>Bacilli</taxon>
        <taxon>Bacillales</taxon>
        <taxon>Bacillaceae</taxon>
        <taxon>Anaerobacillus</taxon>
    </lineage>
</organism>
<keyword evidence="1" id="KW-0732">Signal</keyword>
<dbReference type="Proteomes" id="UP000180175">
    <property type="component" value="Chromosome"/>
</dbReference>
<accession>A0A7S7LD73</accession>
<dbReference type="AlphaFoldDB" id="A0A7S7LD73"/>
<dbReference type="PROSITE" id="PS51272">
    <property type="entry name" value="SLH"/>
    <property type="match status" value="1"/>
</dbReference>
<gene>
    <name evidence="3" type="ORF">AWH56_021375</name>
</gene>